<accession>A0ABV3ZFP3</accession>
<evidence type="ECO:0000313" key="4">
    <source>
        <dbReference type="EMBL" id="MEX6687214.1"/>
    </source>
</evidence>
<dbReference type="InterPro" id="IPR001789">
    <property type="entry name" value="Sig_transdc_resp-reg_receiver"/>
</dbReference>
<name>A0ABV3ZFP3_9BACT</name>
<keyword evidence="1 2" id="KW-0597">Phosphoprotein</keyword>
<feature type="domain" description="Response regulatory" evidence="3">
    <location>
        <begin position="17"/>
        <end position="129"/>
    </location>
</feature>
<dbReference type="InterPro" id="IPR011006">
    <property type="entry name" value="CheY-like_superfamily"/>
</dbReference>
<gene>
    <name evidence="4" type="ORF">QTN47_06895</name>
</gene>
<dbReference type="SUPFAM" id="SSF52172">
    <property type="entry name" value="CheY-like"/>
    <property type="match status" value="1"/>
</dbReference>
<dbReference type="EMBL" id="JAULBC010000002">
    <property type="protein sequence ID" value="MEX6687214.1"/>
    <property type="molecule type" value="Genomic_DNA"/>
</dbReference>
<dbReference type="PANTHER" id="PTHR44591:SF3">
    <property type="entry name" value="RESPONSE REGULATORY DOMAIN-CONTAINING PROTEIN"/>
    <property type="match status" value="1"/>
</dbReference>
<organism evidence="4 5">
    <name type="scientific">Danxiaibacter flavus</name>
    <dbReference type="NCBI Taxonomy" id="3049108"/>
    <lineage>
        <taxon>Bacteria</taxon>
        <taxon>Pseudomonadati</taxon>
        <taxon>Bacteroidota</taxon>
        <taxon>Chitinophagia</taxon>
        <taxon>Chitinophagales</taxon>
        <taxon>Chitinophagaceae</taxon>
        <taxon>Danxiaibacter</taxon>
    </lineage>
</organism>
<dbReference type="SMART" id="SM00448">
    <property type="entry name" value="REC"/>
    <property type="match status" value="1"/>
</dbReference>
<dbReference type="PANTHER" id="PTHR44591">
    <property type="entry name" value="STRESS RESPONSE REGULATOR PROTEIN 1"/>
    <property type="match status" value="1"/>
</dbReference>
<evidence type="ECO:0000256" key="2">
    <source>
        <dbReference type="PROSITE-ProRule" id="PRU00169"/>
    </source>
</evidence>
<dbReference type="Gene3D" id="3.40.50.2300">
    <property type="match status" value="1"/>
</dbReference>
<comment type="caution">
    <text evidence="4">The sequence shown here is derived from an EMBL/GenBank/DDBJ whole genome shotgun (WGS) entry which is preliminary data.</text>
</comment>
<dbReference type="PROSITE" id="PS50110">
    <property type="entry name" value="RESPONSE_REGULATORY"/>
    <property type="match status" value="1"/>
</dbReference>
<dbReference type="InterPro" id="IPR050595">
    <property type="entry name" value="Bact_response_regulator"/>
</dbReference>
<protein>
    <submittedName>
        <fullName evidence="4">Response regulator</fullName>
    </submittedName>
</protein>
<evidence type="ECO:0000259" key="3">
    <source>
        <dbReference type="PROSITE" id="PS50110"/>
    </source>
</evidence>
<dbReference type="Pfam" id="PF00072">
    <property type="entry name" value="Response_reg"/>
    <property type="match status" value="1"/>
</dbReference>
<dbReference type="Proteomes" id="UP001560573">
    <property type="component" value="Unassembled WGS sequence"/>
</dbReference>
<evidence type="ECO:0000256" key="1">
    <source>
        <dbReference type="ARBA" id="ARBA00022553"/>
    </source>
</evidence>
<sequence>MQNRSYLMQPDNPRDLHILVVDDDPVILHYLKIMLAKKQYKATFLSTTDKNVVTSVGPDIILMDVWLGNEDGKEVCRSIKQNPATSSIPLIMMSSSRDAAKKCIEAGADDFILKPFDIETLLQQITSLVLRSRVIGN</sequence>
<keyword evidence="5" id="KW-1185">Reference proteome</keyword>
<evidence type="ECO:0000313" key="5">
    <source>
        <dbReference type="Proteomes" id="UP001560573"/>
    </source>
</evidence>
<proteinExistence type="predicted"/>
<feature type="modified residue" description="4-aspartylphosphate" evidence="2">
    <location>
        <position position="64"/>
    </location>
</feature>
<reference evidence="4 5" key="1">
    <citation type="submission" date="2023-07" db="EMBL/GenBank/DDBJ databases">
        <authorList>
            <person name="Lian W.-H."/>
        </authorList>
    </citation>
    <scope>NUCLEOTIDE SEQUENCE [LARGE SCALE GENOMIC DNA]</scope>
    <source>
        <strain evidence="4 5">SYSU DXS3180</strain>
    </source>
</reference>